<dbReference type="Proteomes" id="UP000295075">
    <property type="component" value="Unassembled WGS sequence"/>
</dbReference>
<evidence type="ECO:0000256" key="1">
    <source>
        <dbReference type="SAM" id="MobiDB-lite"/>
    </source>
</evidence>
<dbReference type="InterPro" id="IPR052907">
    <property type="entry name" value="Beta-lactamase/esterase"/>
</dbReference>
<dbReference type="Pfam" id="PF00144">
    <property type="entry name" value="Beta-lactamase"/>
    <property type="match status" value="1"/>
</dbReference>
<feature type="compositionally biased region" description="Acidic residues" evidence="1">
    <location>
        <begin position="434"/>
        <end position="443"/>
    </location>
</feature>
<dbReference type="PANTHER" id="PTHR43319:SF3">
    <property type="entry name" value="BETA-LACTAMASE-RELATED DOMAIN-CONTAINING PROTEIN"/>
    <property type="match status" value="1"/>
</dbReference>
<dbReference type="OrthoDB" id="9809635at2"/>
<feature type="domain" description="Beta-lactamase-related" evidence="2">
    <location>
        <begin position="2"/>
        <end position="343"/>
    </location>
</feature>
<dbReference type="PANTHER" id="PTHR43319">
    <property type="entry name" value="BETA-LACTAMASE-RELATED"/>
    <property type="match status" value="1"/>
</dbReference>
<comment type="caution">
    <text evidence="3">The sequence shown here is derived from an EMBL/GenBank/DDBJ whole genome shotgun (WGS) entry which is preliminary data.</text>
</comment>
<proteinExistence type="predicted"/>
<dbReference type="InterPro" id="IPR001466">
    <property type="entry name" value="Beta-lactam-related"/>
</dbReference>
<evidence type="ECO:0000259" key="2">
    <source>
        <dbReference type="Pfam" id="PF00144"/>
    </source>
</evidence>
<protein>
    <submittedName>
        <fullName evidence="3">Class A beta-lactamase-related serine hydrolase</fullName>
    </submittedName>
</protein>
<dbReference type="Gene3D" id="3.40.710.10">
    <property type="entry name" value="DD-peptidase/beta-lactamase superfamily"/>
    <property type="match status" value="1"/>
</dbReference>
<feature type="compositionally biased region" description="Acidic residues" evidence="1">
    <location>
        <begin position="411"/>
        <end position="420"/>
    </location>
</feature>
<dbReference type="GO" id="GO:0016787">
    <property type="term" value="F:hydrolase activity"/>
    <property type="evidence" value="ECO:0007669"/>
    <property type="project" value="UniProtKB-KW"/>
</dbReference>
<evidence type="ECO:0000313" key="3">
    <source>
        <dbReference type="EMBL" id="TDC34849.1"/>
    </source>
</evidence>
<feature type="region of interest" description="Disordered" evidence="1">
    <location>
        <begin position="401"/>
        <end position="443"/>
    </location>
</feature>
<dbReference type="EMBL" id="SMKA01000005">
    <property type="protein sequence ID" value="TDC34849.1"/>
    <property type="molecule type" value="Genomic_DNA"/>
</dbReference>
<evidence type="ECO:0000313" key="4">
    <source>
        <dbReference type="Proteomes" id="UP000295075"/>
    </source>
</evidence>
<dbReference type="SUPFAM" id="SSF56601">
    <property type="entry name" value="beta-lactamase/transpeptidase-like"/>
    <property type="match status" value="1"/>
</dbReference>
<gene>
    <name evidence="3" type="ORF">E1261_02800</name>
</gene>
<dbReference type="AlphaFoldDB" id="A0A4R4QHP4"/>
<reference evidence="3 4" key="1">
    <citation type="submission" date="2019-03" db="EMBL/GenBank/DDBJ databases">
        <title>Draft genome sequences of novel Actinobacteria.</title>
        <authorList>
            <person name="Sahin N."/>
            <person name="Ay H."/>
            <person name="Saygin H."/>
        </authorList>
    </citation>
    <scope>NUCLEOTIDE SEQUENCE [LARGE SCALE GENOMIC DNA]</scope>
    <source>
        <strain evidence="3 4">JCM 30547</strain>
    </source>
</reference>
<name>A0A4R4QHP4_9ACTN</name>
<keyword evidence="3" id="KW-0378">Hydrolase</keyword>
<organism evidence="3 4">
    <name type="scientific">Kribbella albertanoniae</name>
    <dbReference type="NCBI Taxonomy" id="1266829"/>
    <lineage>
        <taxon>Bacteria</taxon>
        <taxon>Bacillati</taxon>
        <taxon>Actinomycetota</taxon>
        <taxon>Actinomycetes</taxon>
        <taxon>Propionibacteriales</taxon>
        <taxon>Kribbellaceae</taxon>
        <taxon>Kribbella</taxon>
    </lineage>
</organism>
<dbReference type="InterPro" id="IPR012338">
    <property type="entry name" value="Beta-lactam/transpept-like"/>
</dbReference>
<accession>A0A4R4QHP4</accession>
<sequence length="443" mass="46163">MQNFLDDLVASGRERGLQVAACLDGELIVDAWAGTAGPDTLFPVFSVSKGIGATVVHILVDRGLVGYDDRVAELWPAFGKHGKDVITVGQVLEHSAGVPFFPAGLTPDEIADEKLVAGLIAEQPLAWEPGTQTGYHSLTFGYLVDHIVRGASGQTLGEAVHALIAQPLGIADELFVVPPVQFADRLAEVDDSAFDPSVFGETFQRVVGGMTIGSMVPRRTTPPGRSWSMAAPLPFGATMTARAGARLYGVLATGGEPLLSAETLAAATRIRRRDADVVVGVPVLKSYGYSHGDEVTGGRPEAFGFGGLGGSEAYADPTTRLSFAFTHNRLTPPTEVDSAIELAKRVRALAASGLTAVDLGRQFVRVAVGQVVADEQVDEGVLAGRGAGEDEAVGCIREEGAAAPGQVAVPTEEDVEEDAVEPAGTQRLAGPDANGDESEEQTG</sequence>
<keyword evidence="4" id="KW-1185">Reference proteome</keyword>